<organism evidence="3 4">
    <name type="scientific">Variovorax rhizosphaerae</name>
    <dbReference type="NCBI Taxonomy" id="1836200"/>
    <lineage>
        <taxon>Bacteria</taxon>
        <taxon>Pseudomonadati</taxon>
        <taxon>Pseudomonadota</taxon>
        <taxon>Betaproteobacteria</taxon>
        <taxon>Burkholderiales</taxon>
        <taxon>Comamonadaceae</taxon>
        <taxon>Variovorax</taxon>
    </lineage>
</organism>
<dbReference type="InterPro" id="IPR014748">
    <property type="entry name" value="Enoyl-CoA_hydra_C"/>
</dbReference>
<accession>A0ABU8WFY2</accession>
<dbReference type="InterPro" id="IPR018376">
    <property type="entry name" value="Enoyl-CoA_hyd/isom_CS"/>
</dbReference>
<dbReference type="InterPro" id="IPR001753">
    <property type="entry name" value="Enoyl-CoA_hydra/iso"/>
</dbReference>
<name>A0ABU8WFY2_9BURK</name>
<dbReference type="PANTHER" id="PTHR43802:SF1">
    <property type="entry name" value="IP11341P-RELATED"/>
    <property type="match status" value="1"/>
</dbReference>
<protein>
    <submittedName>
        <fullName evidence="3">Enoyl-CoA hydratase/isomerase family protein</fullName>
    </submittedName>
</protein>
<dbReference type="PANTHER" id="PTHR43802">
    <property type="entry name" value="ENOYL-COA HYDRATASE"/>
    <property type="match status" value="1"/>
</dbReference>
<dbReference type="EMBL" id="JBBKZT010000002">
    <property type="protein sequence ID" value="MEJ8845810.1"/>
    <property type="molecule type" value="Genomic_DNA"/>
</dbReference>
<dbReference type="InterPro" id="IPR029045">
    <property type="entry name" value="ClpP/crotonase-like_dom_sf"/>
</dbReference>
<keyword evidence="4" id="KW-1185">Reference proteome</keyword>
<dbReference type="Pfam" id="PF00378">
    <property type="entry name" value="ECH_1"/>
    <property type="match status" value="1"/>
</dbReference>
<gene>
    <name evidence="3" type="ORF">WKW82_04090</name>
</gene>
<dbReference type="Gene3D" id="1.10.12.10">
    <property type="entry name" value="Lyase 2-enoyl-coa Hydratase, Chain A, domain 2"/>
    <property type="match status" value="1"/>
</dbReference>
<evidence type="ECO:0000256" key="2">
    <source>
        <dbReference type="RuleBase" id="RU003707"/>
    </source>
</evidence>
<dbReference type="CDD" id="cd06558">
    <property type="entry name" value="crotonase-like"/>
    <property type="match status" value="1"/>
</dbReference>
<dbReference type="PROSITE" id="PS00166">
    <property type="entry name" value="ENOYL_COA_HYDRATASE"/>
    <property type="match status" value="1"/>
</dbReference>
<comment type="similarity">
    <text evidence="1 2">Belongs to the enoyl-CoA hydratase/isomerase family.</text>
</comment>
<dbReference type="RefSeq" id="WP_340340977.1">
    <property type="nucleotide sequence ID" value="NZ_JBBKZT010000002.1"/>
</dbReference>
<dbReference type="Gene3D" id="3.90.226.10">
    <property type="entry name" value="2-enoyl-CoA Hydratase, Chain A, domain 1"/>
    <property type="match status" value="1"/>
</dbReference>
<evidence type="ECO:0000256" key="1">
    <source>
        <dbReference type="ARBA" id="ARBA00005254"/>
    </source>
</evidence>
<evidence type="ECO:0000313" key="4">
    <source>
        <dbReference type="Proteomes" id="UP001385892"/>
    </source>
</evidence>
<reference evidence="3 4" key="1">
    <citation type="submission" date="2024-03" db="EMBL/GenBank/DDBJ databases">
        <title>Novel species of the genus Variovorax.</title>
        <authorList>
            <person name="Liu Q."/>
            <person name="Xin Y.-H."/>
        </authorList>
    </citation>
    <scope>NUCLEOTIDE SEQUENCE [LARGE SCALE GENOMIC DNA]</scope>
    <source>
        <strain evidence="3 4">KACC 18900</strain>
    </source>
</reference>
<evidence type="ECO:0000313" key="3">
    <source>
        <dbReference type="EMBL" id="MEJ8845810.1"/>
    </source>
</evidence>
<proteinExistence type="inferred from homology"/>
<comment type="caution">
    <text evidence="3">The sequence shown here is derived from an EMBL/GenBank/DDBJ whole genome shotgun (WGS) entry which is preliminary data.</text>
</comment>
<sequence length="270" mass="28721">MSEEVLVYEKVGKTAVITLNRPKYKNALDDSLRAAMPAAIRAARQDASVASVVLTGAGDSFCSGAQLASSGEGIEKPFAVRDLLLDAHRWFAELADLEKPVISAVDGFAVGAGFSLALAADFVIASERATFAASFARVGFVPDLSLLHVLPRLVGMARAKEIAFSARDIAADEALQMGLVQAVVPPDRLRVTALAFARRFDDAPTHVLGLAKNILNRSFETDRHGLAQWEAALQGILAGSSYHANALERFLSREVPLYGGAPRFDAASGQ</sequence>
<dbReference type="Proteomes" id="UP001385892">
    <property type="component" value="Unassembled WGS sequence"/>
</dbReference>
<dbReference type="SUPFAM" id="SSF52096">
    <property type="entry name" value="ClpP/crotonase"/>
    <property type="match status" value="1"/>
</dbReference>